<evidence type="ECO:0000256" key="7">
    <source>
        <dbReference type="ARBA" id="ARBA00022837"/>
    </source>
</evidence>
<comment type="caution">
    <text evidence="11">The sequence shown here is derived from an EMBL/GenBank/DDBJ whole genome shotgun (WGS) entry which is preliminary data.</text>
</comment>
<keyword evidence="4" id="KW-0479">Metal-binding</keyword>
<protein>
    <recommendedName>
        <fullName evidence="10">Carboxylic ester hydrolase</fullName>
        <ecNumber evidence="10">3.1.1.-</ecNumber>
    </recommendedName>
</protein>
<keyword evidence="3" id="KW-0858">Xylan degradation</keyword>
<dbReference type="InterPro" id="IPR029058">
    <property type="entry name" value="AB_hydrolase_fold"/>
</dbReference>
<dbReference type="Proteomes" id="UP001629113">
    <property type="component" value="Unassembled WGS sequence"/>
</dbReference>
<evidence type="ECO:0000256" key="5">
    <source>
        <dbReference type="ARBA" id="ARBA00022729"/>
    </source>
</evidence>
<evidence type="ECO:0000256" key="8">
    <source>
        <dbReference type="ARBA" id="ARBA00023157"/>
    </source>
</evidence>
<evidence type="ECO:0000313" key="11">
    <source>
        <dbReference type="EMBL" id="KAL3420131.1"/>
    </source>
</evidence>
<comment type="similarity">
    <text evidence="1 10">Belongs to the tannase family.</text>
</comment>
<proteinExistence type="inferred from homology"/>
<evidence type="ECO:0000256" key="10">
    <source>
        <dbReference type="RuleBase" id="RU361238"/>
    </source>
</evidence>
<evidence type="ECO:0000256" key="6">
    <source>
        <dbReference type="ARBA" id="ARBA00022801"/>
    </source>
</evidence>
<keyword evidence="12" id="KW-1185">Reference proteome</keyword>
<sequence>MNLSLSVPSLFQSLPSNLSEYIDMISFARPISLLGGLTTLLAVAHAQNGSEPIAACQALASSLAIENTTVNFAQYVTAGTNLSLSQEGELPTCGEPFVVAPVDLCRVAMYVSTTNRSGITLEAFLPTNWTGRFLMTGNGGISGCLQYRDVAYAASFGFASFGQNGGHNGTAGTAFYQNEDVVEDYVYRGLHTGVVVGKQVTQAYYNSNYTKSYYLGCSTGGKQGFKSVQEFPEDFDGVVAGAPALYSPALTAWSGHFYPILGSSNSSTFVPSALWLVIHDEILKQCDGLDGVSDGIVEDVDLCQFRPEALQCAPGATNTTACLTGAQVGAVREVFSDYYGLDGELIFPRMQPGSELVARFLYYSGRPFAYTTDWYRYVVYQDPNWDPTTFTRVDAEAAIDQNPFGAMSNKSDLSAYQSRGGKILHWHGQMDAIISSTTSPRYYNQVSRTMNLPSSSLDDFYRFFRVSGGGHCSGGDGAHMVGQAATEETTRDPQNNILSRIVAWVEEGSAPETITGTKYVNDDPAQGVAFVRNHCRYPFRNVCTDPDNYTSPDAWACV</sequence>
<keyword evidence="3" id="KW-0119">Carbohydrate metabolism</keyword>
<evidence type="ECO:0000256" key="4">
    <source>
        <dbReference type="ARBA" id="ARBA00022723"/>
    </source>
</evidence>
<evidence type="ECO:0000256" key="3">
    <source>
        <dbReference type="ARBA" id="ARBA00022651"/>
    </source>
</evidence>
<evidence type="ECO:0000256" key="2">
    <source>
        <dbReference type="ARBA" id="ARBA00022487"/>
    </source>
</evidence>
<evidence type="ECO:0000256" key="9">
    <source>
        <dbReference type="ARBA" id="ARBA00034075"/>
    </source>
</evidence>
<reference evidence="11 12" key="1">
    <citation type="submission" date="2024-06" db="EMBL/GenBank/DDBJ databases">
        <title>Complete genome of Phlyctema vagabunda strain 19-DSS-EL-015.</title>
        <authorList>
            <person name="Fiorenzani C."/>
        </authorList>
    </citation>
    <scope>NUCLEOTIDE SEQUENCE [LARGE SCALE GENOMIC DNA]</scope>
    <source>
        <strain evidence="11 12">19-DSS-EL-015</strain>
    </source>
</reference>
<organism evidence="11 12">
    <name type="scientific">Phlyctema vagabunda</name>
    <dbReference type="NCBI Taxonomy" id="108571"/>
    <lineage>
        <taxon>Eukaryota</taxon>
        <taxon>Fungi</taxon>
        <taxon>Dikarya</taxon>
        <taxon>Ascomycota</taxon>
        <taxon>Pezizomycotina</taxon>
        <taxon>Leotiomycetes</taxon>
        <taxon>Helotiales</taxon>
        <taxon>Dermateaceae</taxon>
        <taxon>Phlyctema</taxon>
    </lineage>
</organism>
<keyword evidence="3" id="KW-0624">Polysaccharide degradation</keyword>
<comment type="catalytic activity">
    <reaction evidence="9">
        <text>feruloyl-polysaccharide + H2O = ferulate + polysaccharide.</text>
        <dbReference type="EC" id="3.1.1.73"/>
    </reaction>
</comment>
<keyword evidence="5" id="KW-0732">Signal</keyword>
<accession>A0ABR4P9Y8</accession>
<keyword evidence="8" id="KW-1015">Disulfide bond</keyword>
<evidence type="ECO:0000313" key="12">
    <source>
        <dbReference type="Proteomes" id="UP001629113"/>
    </source>
</evidence>
<evidence type="ECO:0000256" key="1">
    <source>
        <dbReference type="ARBA" id="ARBA00006249"/>
    </source>
</evidence>
<gene>
    <name evidence="11" type="ORF">PVAG01_08630</name>
</gene>
<keyword evidence="2" id="KW-0719">Serine esterase</keyword>
<dbReference type="PANTHER" id="PTHR33938">
    <property type="entry name" value="FERULOYL ESTERASE B-RELATED"/>
    <property type="match status" value="1"/>
</dbReference>
<dbReference type="Pfam" id="PF07519">
    <property type="entry name" value="Tannase"/>
    <property type="match status" value="1"/>
</dbReference>
<keyword evidence="7" id="KW-0106">Calcium</keyword>
<keyword evidence="6 10" id="KW-0378">Hydrolase</keyword>
<dbReference type="InterPro" id="IPR011118">
    <property type="entry name" value="Tannase/feruloyl_esterase"/>
</dbReference>
<dbReference type="PANTHER" id="PTHR33938:SF15">
    <property type="entry name" value="FERULOYL ESTERASE B-RELATED"/>
    <property type="match status" value="1"/>
</dbReference>
<name>A0ABR4P9Y8_9HELO</name>
<dbReference type="EMBL" id="JBFCZG010000007">
    <property type="protein sequence ID" value="KAL3420131.1"/>
    <property type="molecule type" value="Genomic_DNA"/>
</dbReference>
<dbReference type="SUPFAM" id="SSF53474">
    <property type="entry name" value="alpha/beta-Hydrolases"/>
    <property type="match status" value="1"/>
</dbReference>
<dbReference type="EC" id="3.1.1.-" evidence="10"/>